<name>A0A284VJI4_9EURY</name>
<dbReference type="GO" id="GO:0016301">
    <property type="term" value="F:kinase activity"/>
    <property type="evidence" value="ECO:0007669"/>
    <property type="project" value="InterPro"/>
</dbReference>
<dbReference type="Pfam" id="PF00781">
    <property type="entry name" value="DAGK_cat"/>
    <property type="match status" value="1"/>
</dbReference>
<evidence type="ECO:0000259" key="1">
    <source>
        <dbReference type="PROSITE" id="PS50146"/>
    </source>
</evidence>
<dbReference type="Proteomes" id="UP000218615">
    <property type="component" value="Unassembled WGS sequence"/>
</dbReference>
<dbReference type="Gene3D" id="3.40.50.10330">
    <property type="entry name" value="Probable inorganic polyphosphate/atp-NAD kinase, domain 1"/>
    <property type="match status" value="1"/>
</dbReference>
<dbReference type="AlphaFoldDB" id="A0A284VJI4"/>
<proteinExistence type="predicted"/>
<evidence type="ECO:0000313" key="2">
    <source>
        <dbReference type="EMBL" id="SNQ59446.1"/>
    </source>
</evidence>
<accession>A0A284VJI4</accession>
<dbReference type="EMBL" id="FZMP01000024">
    <property type="protein sequence ID" value="SNQ59446.1"/>
    <property type="molecule type" value="Genomic_DNA"/>
</dbReference>
<dbReference type="InterPro" id="IPR016064">
    <property type="entry name" value="NAD/diacylglycerol_kinase_sf"/>
</dbReference>
<feature type="domain" description="DAGKc" evidence="1">
    <location>
        <begin position="4"/>
        <end position="101"/>
    </location>
</feature>
<organism evidence="2 3">
    <name type="scientific">Candidatus Methanoperedens nitratireducens</name>
    <dbReference type="NCBI Taxonomy" id="1392998"/>
    <lineage>
        <taxon>Archaea</taxon>
        <taxon>Methanobacteriati</taxon>
        <taxon>Methanobacteriota</taxon>
        <taxon>Stenosarchaea group</taxon>
        <taxon>Methanomicrobia</taxon>
        <taxon>Methanosarcinales</taxon>
        <taxon>ANME-2 cluster</taxon>
        <taxon>Candidatus Methanoperedentaceae</taxon>
        <taxon>Candidatus Methanoperedens</taxon>
    </lineage>
</organism>
<dbReference type="SUPFAM" id="SSF111331">
    <property type="entry name" value="NAD kinase/diacylglycerol kinase-like"/>
    <property type="match status" value="1"/>
</dbReference>
<dbReference type="RefSeq" id="WP_096203819.1">
    <property type="nucleotide sequence ID" value="NZ_FZMP01000024.1"/>
</dbReference>
<protein>
    <recommendedName>
        <fullName evidence="1">DAGKc domain-containing protein</fullName>
    </recommendedName>
</protein>
<dbReference type="InterPro" id="IPR001206">
    <property type="entry name" value="Diacylglycerol_kinase_cat_dom"/>
</dbReference>
<reference evidence="3" key="1">
    <citation type="submission" date="2017-06" db="EMBL/GenBank/DDBJ databases">
        <authorList>
            <person name="Cremers G."/>
        </authorList>
    </citation>
    <scope>NUCLEOTIDE SEQUENCE [LARGE SCALE GENOMIC DNA]</scope>
</reference>
<sequence>MSRLNIKKLGVIVNPAAGAGGAFIENMASSAISMFRDSHIIRPHLRARRDATVAAAADLAYSVDAILVVGGDGTMSDVAYGLFKAGAVTPILSVGAGSTNAGHLITVRSQWLDRLDPSTLLVQEVEGYWHP</sequence>
<evidence type="ECO:0000313" key="3">
    <source>
        <dbReference type="Proteomes" id="UP000218615"/>
    </source>
</evidence>
<dbReference type="PROSITE" id="PS50146">
    <property type="entry name" value="DAGK"/>
    <property type="match status" value="1"/>
</dbReference>
<gene>
    <name evidence="2" type="ORF">MNV_120013</name>
</gene>
<keyword evidence="3" id="KW-1185">Reference proteome</keyword>
<dbReference type="InterPro" id="IPR017438">
    <property type="entry name" value="ATP-NAD_kinase_N"/>
</dbReference>